<feature type="repeat" description="PPR" evidence="2">
    <location>
        <begin position="715"/>
        <end position="749"/>
    </location>
</feature>
<feature type="compositionally biased region" description="Basic and acidic residues" evidence="3">
    <location>
        <begin position="85"/>
        <end position="97"/>
    </location>
</feature>
<dbReference type="Gene3D" id="1.25.40.10">
    <property type="entry name" value="Tetratricopeptide repeat domain"/>
    <property type="match status" value="2"/>
</dbReference>
<comment type="caution">
    <text evidence="4">The sequence shown here is derived from an EMBL/GenBank/DDBJ whole genome shotgun (WGS) entry which is preliminary data.</text>
</comment>
<feature type="region of interest" description="Disordered" evidence="3">
    <location>
        <begin position="77"/>
        <end position="123"/>
    </location>
</feature>
<protein>
    <recommendedName>
        <fullName evidence="6">Pentatricopeptide repeat protein</fullName>
    </recommendedName>
</protein>
<feature type="region of interest" description="Disordered" evidence="3">
    <location>
        <begin position="31"/>
        <end position="61"/>
    </location>
</feature>
<dbReference type="AlphaFoldDB" id="A0A5C6GQB5"/>
<evidence type="ECO:0000256" key="2">
    <source>
        <dbReference type="PROSITE-ProRule" id="PRU00708"/>
    </source>
</evidence>
<dbReference type="PANTHER" id="PTHR47941">
    <property type="entry name" value="PENTATRICOPEPTIDE REPEAT-CONTAINING PROTEIN 3, MITOCHONDRIAL"/>
    <property type="match status" value="1"/>
</dbReference>
<feature type="compositionally biased region" description="Polar residues" evidence="3">
    <location>
        <begin position="34"/>
        <end position="61"/>
    </location>
</feature>
<gene>
    <name evidence="4" type="ORF">ED733_008940</name>
</gene>
<sequence length="823" mass="93377">MRSACLSRVRCARLSTTTRPQPNVQAALDKTQRRPLSNGSQRLLPSVKSSELSSRIQPNGLPNNEWRAALAKWSNEPSKELTAPRWKDSDATSDRTSTDSVKCTPGSSARWRRSSPEGPARNGRTWRFRTRFANPSISTRRKPDLQITPSVRRVARRGRDVYFQWGYLRHQASGSEFLAMRKTFNSWKKKFGNVAGNRNPDWPWKDVGERLLEHDTVAGMRLAWNGLTTESREKHWLRTMLSVMRLRPEKTAMVLEATLDPWPCGYAINDVLLFMVKRLDLTKAKNIHERTLKAKEILGFLQRLIVESPKGHIPFTQRVLGLFAKQLPSEQASELYSLLRRSGFELHANTMVQFASKLAGDPAYKETAFRILQTLSDSGADLNEARPSSVITSLLHCKVPEGVEPEQNHTFSPKDALEYFIERGFNLNLLSATAFLDTLSQQGEVDEAIRLALLFAETGIQLDHKAWATVFRGAKVTRNVETIAKALDVAKVANVQFVDVLNNALHSAFYFAEVEVAERKHQVSSRPALFGSLLRIYAKKFDLEPLQWWLPDSLPLLLAQGTGQQSLVPDIRSRTRWDFEATIIPFVNQLFSSGDDTKLPPNSTTIAIMMRAYIRSLQQPYDLMAYYRFFKSRLEEQSKDDTLPSASRLIKNQGSLIHDTLIFAMTEHDELSQPALQVFGDMLRNQQLTNNADGAKAQVEGDGVVAPASTHPAPTVLTFTILLRGLMNHRDRFLAEQVIEIMRENGIQPNIVTWNTLTSRYATMQDVPKTVSTLQDMEAAGFKPDIYTLRAFGKLRNQERALQMMEDMIEVNRRNMAQEELYE</sequence>
<reference evidence="5" key="1">
    <citation type="submission" date="2018-12" db="EMBL/GenBank/DDBJ databases">
        <title>The complete genome of Metarhizium rileyi, a key fungal pathogen of Lepidoptera.</title>
        <authorList>
            <person name="Binneck E."/>
            <person name="Lastra C.C.L."/>
            <person name="Sosa-Gomez D.R."/>
        </authorList>
    </citation>
    <scope>NUCLEOTIDE SEQUENCE [LARGE SCALE GENOMIC DNA]</scope>
    <source>
        <strain evidence="5">Cep018-CH2</strain>
    </source>
</reference>
<evidence type="ECO:0000313" key="5">
    <source>
        <dbReference type="Proteomes" id="UP000317257"/>
    </source>
</evidence>
<evidence type="ECO:0000256" key="1">
    <source>
        <dbReference type="ARBA" id="ARBA00022737"/>
    </source>
</evidence>
<name>A0A5C6GQB5_METRR</name>
<dbReference type="Proteomes" id="UP000317257">
    <property type="component" value="Unassembled WGS sequence"/>
</dbReference>
<dbReference type="PROSITE" id="PS51375">
    <property type="entry name" value="PPR"/>
    <property type="match status" value="2"/>
</dbReference>
<proteinExistence type="predicted"/>
<evidence type="ECO:0008006" key="6">
    <source>
        <dbReference type="Google" id="ProtNLM"/>
    </source>
</evidence>
<dbReference type="EMBL" id="SBHS01000001">
    <property type="protein sequence ID" value="TWU79204.1"/>
    <property type="molecule type" value="Genomic_DNA"/>
</dbReference>
<organism evidence="4 5">
    <name type="scientific">Metarhizium rileyi (strain RCEF 4871)</name>
    <name type="common">Nomuraea rileyi</name>
    <dbReference type="NCBI Taxonomy" id="1649241"/>
    <lineage>
        <taxon>Eukaryota</taxon>
        <taxon>Fungi</taxon>
        <taxon>Dikarya</taxon>
        <taxon>Ascomycota</taxon>
        <taxon>Pezizomycotina</taxon>
        <taxon>Sordariomycetes</taxon>
        <taxon>Hypocreomycetidae</taxon>
        <taxon>Hypocreales</taxon>
        <taxon>Clavicipitaceae</taxon>
        <taxon>Metarhizium</taxon>
    </lineage>
</organism>
<accession>A0A5C6GQB5</accession>
<dbReference type="InterPro" id="IPR002885">
    <property type="entry name" value="PPR_rpt"/>
</dbReference>
<dbReference type="NCBIfam" id="TIGR00756">
    <property type="entry name" value="PPR"/>
    <property type="match status" value="1"/>
</dbReference>
<feature type="repeat" description="PPR" evidence="2">
    <location>
        <begin position="750"/>
        <end position="784"/>
    </location>
</feature>
<dbReference type="Pfam" id="PF13812">
    <property type="entry name" value="PPR_3"/>
    <property type="match status" value="1"/>
</dbReference>
<evidence type="ECO:0000313" key="4">
    <source>
        <dbReference type="EMBL" id="TWU79204.1"/>
    </source>
</evidence>
<evidence type="ECO:0000256" key="3">
    <source>
        <dbReference type="SAM" id="MobiDB-lite"/>
    </source>
</evidence>
<keyword evidence="1" id="KW-0677">Repeat</keyword>
<dbReference type="InterPro" id="IPR011990">
    <property type="entry name" value="TPR-like_helical_dom_sf"/>
</dbReference>